<proteinExistence type="predicted"/>
<dbReference type="InterPro" id="IPR038696">
    <property type="entry name" value="IalB_sf"/>
</dbReference>
<dbReference type="AlphaFoldDB" id="A0A2J7TFJ5"/>
<evidence type="ECO:0008006" key="3">
    <source>
        <dbReference type="Google" id="ProtNLM"/>
    </source>
</evidence>
<dbReference type="Pfam" id="PF06674">
    <property type="entry name" value="DUF1176"/>
    <property type="match status" value="1"/>
</dbReference>
<dbReference type="EMBL" id="PDZR01000014">
    <property type="protein sequence ID" value="PNG25544.1"/>
    <property type="molecule type" value="Genomic_DNA"/>
</dbReference>
<sequence length="390" mass="41148">MGALRWSGRPIFLKIGAGLWNEEVFETLIAPGAAQRRFSFILALTLASGSAPARAAEQTPAPQAQPLKQFKDWTVGCDNLRNCVALGLSSEADMSGAYVKISRTGAAEARPSVSVTLIADLKSKAPGLRLQFDGAASGLPDRPLPLRQDGDFVSVALPPEQVDAFLAALRTAKRLTIRLIDGKTAADPAFVSLAGSVAALLYMDAQQNRAGTVSALIDKGAAPSSTDTPEEPSIAAVKMTMDRTEPKRPAGVASATDESCKTYDPIVIRLSVTETLWGICDQAAAYNFAYRFWIAGPGRPKGARAVAFATPGHTAANPDSSVLVNPSLSENGLILSSSNKGRGIGDCGEAAGWAYDGAKFRLVSLQQMDECRGVAPGDWPTLYKARVEPK</sequence>
<evidence type="ECO:0000313" key="2">
    <source>
        <dbReference type="Proteomes" id="UP000236286"/>
    </source>
</evidence>
<dbReference type="Proteomes" id="UP000236286">
    <property type="component" value="Unassembled WGS sequence"/>
</dbReference>
<gene>
    <name evidence="1" type="ORF">CR492_12490</name>
</gene>
<dbReference type="InterPro" id="IPR009560">
    <property type="entry name" value="DUF1176"/>
</dbReference>
<dbReference type="OrthoDB" id="330924at2"/>
<organism evidence="1 2">
    <name type="scientific">Methylocella silvestris</name>
    <dbReference type="NCBI Taxonomy" id="199596"/>
    <lineage>
        <taxon>Bacteria</taxon>
        <taxon>Pseudomonadati</taxon>
        <taxon>Pseudomonadota</taxon>
        <taxon>Alphaproteobacteria</taxon>
        <taxon>Hyphomicrobiales</taxon>
        <taxon>Beijerinckiaceae</taxon>
        <taxon>Methylocella</taxon>
    </lineage>
</organism>
<name>A0A2J7TFJ5_METSI</name>
<accession>A0A2J7TFJ5</accession>
<reference evidence="1 2" key="1">
    <citation type="submission" date="2017-10" db="EMBL/GenBank/DDBJ databases">
        <title>Genome announcement of Methylocella silvestris TVC from permafrost.</title>
        <authorList>
            <person name="Wang J."/>
            <person name="Geng K."/>
            <person name="Ul-Haque F."/>
            <person name="Crombie A.T."/>
            <person name="Street L.E."/>
            <person name="Wookey P.A."/>
            <person name="Murrell J.C."/>
            <person name="Pratscher J."/>
        </authorList>
    </citation>
    <scope>NUCLEOTIDE SEQUENCE [LARGE SCALE GENOMIC DNA]</scope>
    <source>
        <strain evidence="1 2">TVC</strain>
    </source>
</reference>
<evidence type="ECO:0000313" key="1">
    <source>
        <dbReference type="EMBL" id="PNG25544.1"/>
    </source>
</evidence>
<comment type="caution">
    <text evidence="1">The sequence shown here is derived from an EMBL/GenBank/DDBJ whole genome shotgun (WGS) entry which is preliminary data.</text>
</comment>
<dbReference type="Gene3D" id="2.60.40.1880">
    <property type="entry name" value="Invasion associated locus B (IalB) protein"/>
    <property type="match status" value="1"/>
</dbReference>
<protein>
    <recommendedName>
        <fullName evidence="3">DUF1176 domain-containing protein</fullName>
    </recommendedName>
</protein>